<dbReference type="InterPro" id="IPR000298">
    <property type="entry name" value="Cyt_c_oxidase-like_su3"/>
</dbReference>
<feature type="transmembrane region" description="Helical" evidence="8">
    <location>
        <begin position="208"/>
        <end position="226"/>
    </location>
</feature>
<keyword evidence="11" id="KW-1185">Reference proteome</keyword>
<keyword evidence="4 8" id="KW-1133">Transmembrane helix</keyword>
<evidence type="ECO:0000256" key="7">
    <source>
        <dbReference type="SAM" id="MobiDB-lite"/>
    </source>
</evidence>
<dbReference type="InterPro" id="IPR013833">
    <property type="entry name" value="Cyt_c_oxidase_su3_a-hlx"/>
</dbReference>
<evidence type="ECO:0000256" key="2">
    <source>
        <dbReference type="ARBA" id="ARBA00010581"/>
    </source>
</evidence>
<evidence type="ECO:0000256" key="6">
    <source>
        <dbReference type="RuleBase" id="RU003376"/>
    </source>
</evidence>
<reference evidence="10" key="1">
    <citation type="submission" date="2017-03" db="EMBL/GenBank/DDBJ databases">
        <authorList>
            <consortium name="AG Boll"/>
        </authorList>
    </citation>
    <scope>NUCLEOTIDE SEQUENCE [LARGE SCALE GENOMIC DNA]</scope>
    <source>
        <strain evidence="10">Chol</strain>
    </source>
</reference>
<dbReference type="GO" id="GO:0004129">
    <property type="term" value="F:cytochrome-c oxidase activity"/>
    <property type="evidence" value="ECO:0007669"/>
    <property type="project" value="InterPro"/>
</dbReference>
<dbReference type="GO" id="GO:0019646">
    <property type="term" value="P:aerobic electron transport chain"/>
    <property type="evidence" value="ECO:0007669"/>
    <property type="project" value="InterPro"/>
</dbReference>
<dbReference type="PROSITE" id="PS50253">
    <property type="entry name" value="COX3"/>
    <property type="match status" value="1"/>
</dbReference>
<dbReference type="InterPro" id="IPR024791">
    <property type="entry name" value="Cyt_c/ubiquinol_Oxase_su3"/>
</dbReference>
<dbReference type="InterPro" id="IPR035973">
    <property type="entry name" value="Cyt_c_oxidase_su3-like_sf"/>
</dbReference>
<dbReference type="PANTHER" id="PTHR11403:SF6">
    <property type="entry name" value="NITRIC OXIDE REDUCTASE SUBUNIT E"/>
    <property type="match status" value="1"/>
</dbReference>
<keyword evidence="3 6" id="KW-0812">Transmembrane</keyword>
<feature type="domain" description="Heme-copper oxidase subunit III family profile" evidence="9">
    <location>
        <begin position="52"/>
        <end position="227"/>
    </location>
</feature>
<dbReference type="AlphaFoldDB" id="A0A7Z7HR55"/>
<feature type="transmembrane region" description="Helical" evidence="8">
    <location>
        <begin position="174"/>
        <end position="196"/>
    </location>
</feature>
<protein>
    <submittedName>
        <fullName evidence="10">Denitrification protein NorE</fullName>
    </submittedName>
</protein>
<feature type="transmembrane region" description="Helical" evidence="8">
    <location>
        <begin position="124"/>
        <end position="143"/>
    </location>
</feature>
<dbReference type="PANTHER" id="PTHR11403">
    <property type="entry name" value="CYTOCHROME C OXIDASE SUBUNIT III"/>
    <property type="match status" value="1"/>
</dbReference>
<dbReference type="EMBL" id="LT837803">
    <property type="protein sequence ID" value="SMB22381.1"/>
    <property type="molecule type" value="Genomic_DNA"/>
</dbReference>
<comment type="subcellular location">
    <subcellularLocation>
        <location evidence="6">Cell membrane</location>
        <topology evidence="6">Multi-pass membrane protein</topology>
    </subcellularLocation>
    <subcellularLocation>
        <location evidence="1">Membrane</location>
        <topology evidence="1">Multi-pass membrane protein</topology>
    </subcellularLocation>
</comment>
<accession>A0A7Z7HR55</accession>
<dbReference type="SUPFAM" id="SSF81452">
    <property type="entry name" value="Cytochrome c oxidase subunit III-like"/>
    <property type="match status" value="1"/>
</dbReference>
<keyword evidence="5 8" id="KW-0472">Membrane</keyword>
<organism evidence="10 11">
    <name type="scientific">Sterolibacterium denitrificans</name>
    <dbReference type="NCBI Taxonomy" id="157592"/>
    <lineage>
        <taxon>Bacteria</taxon>
        <taxon>Pseudomonadati</taxon>
        <taxon>Pseudomonadota</taxon>
        <taxon>Betaproteobacteria</taxon>
        <taxon>Nitrosomonadales</taxon>
        <taxon>Sterolibacteriaceae</taxon>
        <taxon>Sterolibacterium</taxon>
    </lineage>
</organism>
<evidence type="ECO:0000259" key="9">
    <source>
        <dbReference type="PROSITE" id="PS50253"/>
    </source>
</evidence>
<dbReference type="GO" id="GO:0005886">
    <property type="term" value="C:plasma membrane"/>
    <property type="evidence" value="ECO:0007669"/>
    <property type="project" value="UniProtKB-SubCell"/>
</dbReference>
<comment type="similarity">
    <text evidence="2 6">Belongs to the cytochrome c oxidase subunit 3 family.</text>
</comment>
<dbReference type="Gene3D" id="1.20.120.80">
    <property type="entry name" value="Cytochrome c oxidase, subunit III, four-helix bundle"/>
    <property type="match status" value="1"/>
</dbReference>
<feature type="transmembrane region" description="Helical" evidence="8">
    <location>
        <begin position="93"/>
        <end position="112"/>
    </location>
</feature>
<evidence type="ECO:0000256" key="4">
    <source>
        <dbReference type="ARBA" id="ARBA00022989"/>
    </source>
</evidence>
<evidence type="ECO:0000313" key="11">
    <source>
        <dbReference type="Proteomes" id="UP000242886"/>
    </source>
</evidence>
<feature type="transmembrane region" description="Helical" evidence="8">
    <location>
        <begin position="149"/>
        <end position="167"/>
    </location>
</feature>
<evidence type="ECO:0000256" key="8">
    <source>
        <dbReference type="SAM" id="Phobius"/>
    </source>
</evidence>
<evidence type="ECO:0000256" key="5">
    <source>
        <dbReference type="ARBA" id="ARBA00023136"/>
    </source>
</evidence>
<gene>
    <name evidence="10" type="ORF">SDENCHOL_10570</name>
</gene>
<evidence type="ECO:0000256" key="3">
    <source>
        <dbReference type="ARBA" id="ARBA00022692"/>
    </source>
</evidence>
<proteinExistence type="inferred from homology"/>
<sequence length="227" mass="25222">MQMSEANESAMAVAAIVPTVPSASSLPGTPGADRNEPSALPASKGRVPGNTGIWVGITCEFVEFALLFCVYFIARAHFPESFEEGATRLSKLAGTVITLLMVTSSYFIACSVIEMRRDRRRRSLLWLLGGLLLALGYPLAKFLEFRWNLAHGITGESGIFFTVYYYLTLTHMVHAIWGILGMLWVIVRHILGIYSAEDYGGLEALASYWHATDIIWLVIFPFFYVLV</sequence>
<feature type="region of interest" description="Disordered" evidence="7">
    <location>
        <begin position="24"/>
        <end position="43"/>
    </location>
</feature>
<evidence type="ECO:0000313" key="10">
    <source>
        <dbReference type="EMBL" id="SMB22381.1"/>
    </source>
</evidence>
<name>A0A7Z7HR55_9PROT</name>
<evidence type="ECO:0000256" key="1">
    <source>
        <dbReference type="ARBA" id="ARBA00004141"/>
    </source>
</evidence>
<feature type="transmembrane region" description="Helical" evidence="8">
    <location>
        <begin position="53"/>
        <end position="73"/>
    </location>
</feature>
<dbReference type="Proteomes" id="UP000242886">
    <property type="component" value="Chromosome SDENCHOL"/>
</dbReference>